<keyword evidence="3" id="KW-1185">Reference proteome</keyword>
<accession>A0AAQ3VUF7</accession>
<keyword evidence="1" id="KW-0812">Transmembrane</keyword>
<feature type="transmembrane region" description="Helical" evidence="1">
    <location>
        <begin position="90"/>
        <end position="110"/>
    </location>
</feature>
<organism evidence="2 3">
    <name type="scientific">Candidatus Enterococcus clewellii</name>
    <dbReference type="NCBI Taxonomy" id="1834193"/>
    <lineage>
        <taxon>Bacteria</taxon>
        <taxon>Bacillati</taxon>
        <taxon>Bacillota</taxon>
        <taxon>Bacilli</taxon>
        <taxon>Lactobacillales</taxon>
        <taxon>Enterococcaceae</taxon>
        <taxon>Enterococcus</taxon>
    </lineage>
</organism>
<feature type="transmembrane region" description="Helical" evidence="1">
    <location>
        <begin position="50"/>
        <end position="70"/>
    </location>
</feature>
<reference evidence="2" key="2">
    <citation type="submission" date="2024-03" db="EMBL/GenBank/DDBJ databases">
        <title>The Genome Sequence of Enterococcus sp. DIV0242b.</title>
        <authorList>
            <consortium name="The Broad Institute Genomics Platform"/>
            <consortium name="The Broad Institute Microbial Omics Core"/>
            <consortium name="The Broad Institute Genomic Center for Infectious Diseases"/>
            <person name="Earl A."/>
            <person name="Manson A."/>
            <person name="Gilmore M."/>
            <person name="Schwartman J."/>
            <person name="Shea T."/>
            <person name="Abouelleil A."/>
            <person name="Cao P."/>
            <person name="Chapman S."/>
            <person name="Cusick C."/>
            <person name="Young S."/>
            <person name="Neafsey D."/>
            <person name="Nusbaum C."/>
            <person name="Birren B."/>
        </authorList>
    </citation>
    <scope>NUCLEOTIDE SEQUENCE</scope>
    <source>
        <strain evidence="2">9E7_DIV0242</strain>
    </source>
</reference>
<proteinExistence type="predicted"/>
<evidence type="ECO:0000313" key="3">
    <source>
        <dbReference type="Proteomes" id="UP000195141"/>
    </source>
</evidence>
<evidence type="ECO:0000256" key="1">
    <source>
        <dbReference type="SAM" id="Phobius"/>
    </source>
</evidence>
<dbReference type="AlphaFoldDB" id="A0AAQ3VUF7"/>
<feature type="transmembrane region" description="Helical" evidence="1">
    <location>
        <begin position="20"/>
        <end position="38"/>
    </location>
</feature>
<sequence length="127" mass="15035">MKNCPVYTLSSMQGGKNMLNGYFAFGVPLFLIILYLIFEWIRKKSQVQYYIGFVLLLIASFMTVFSFQVLQEFWSADARLDLQLNYSPDILWIPLIAGILLVILNCWRGIKRIYQFQQERKQQHIEK</sequence>
<dbReference type="Proteomes" id="UP000195141">
    <property type="component" value="Chromosome"/>
</dbReference>
<reference evidence="2" key="1">
    <citation type="submission" date="2017-05" db="EMBL/GenBank/DDBJ databases">
        <authorList>
            <consortium name="The Broad Institute Genomics Platform"/>
            <consortium name="The Broad Institute Genomic Center for Infectious Diseases"/>
            <person name="Earl A."/>
            <person name="Manson A."/>
            <person name="Schwartman J."/>
            <person name="Gilmore M."/>
            <person name="Abouelleil A."/>
            <person name="Cao P."/>
            <person name="Chapman S."/>
            <person name="Cusick C."/>
            <person name="Shea T."/>
            <person name="Young S."/>
            <person name="Neafsey D."/>
            <person name="Nusbaum C."/>
            <person name="Birren B."/>
        </authorList>
    </citation>
    <scope>NUCLEOTIDE SEQUENCE</scope>
    <source>
        <strain evidence="2">9E7_DIV0242</strain>
    </source>
</reference>
<evidence type="ECO:0000313" key="2">
    <source>
        <dbReference type="EMBL" id="WYJ89346.1"/>
    </source>
</evidence>
<name>A0AAQ3VUF7_9ENTE</name>
<protein>
    <submittedName>
        <fullName evidence="2">Uncharacterized protein</fullName>
    </submittedName>
</protein>
<gene>
    <name evidence="2" type="ORF">A5888_001066</name>
</gene>
<keyword evidence="1" id="KW-0472">Membrane</keyword>
<keyword evidence="1" id="KW-1133">Transmembrane helix</keyword>
<dbReference type="EMBL" id="CP147247">
    <property type="protein sequence ID" value="WYJ89346.1"/>
    <property type="molecule type" value="Genomic_DNA"/>
</dbReference>